<dbReference type="RefSeq" id="WP_024269567.1">
    <property type="nucleotide sequence ID" value="NC_023035.1"/>
</dbReference>
<dbReference type="InterPro" id="IPR011009">
    <property type="entry name" value="Kinase-like_dom_sf"/>
</dbReference>
<protein>
    <recommendedName>
        <fullName evidence="1">Aminoglycoside phosphotransferase domain-containing protein</fullName>
    </recommendedName>
</protein>
<dbReference type="eggNOG" id="COG3173">
    <property type="taxonomic scope" value="Bacteria"/>
</dbReference>
<reference evidence="2 3" key="1">
    <citation type="journal article" date="2015" name="Stand. Genomic Sci.">
        <title>Complete genome sequence and description of Salinispira pacifica gen. nov., sp. nov., a novel spirochaete isolated form a hypersaline microbial mat.</title>
        <authorList>
            <person name="Ben Hania W."/>
            <person name="Joseph M."/>
            <person name="Schumann P."/>
            <person name="Bunk B."/>
            <person name="Fiebig A."/>
            <person name="Sproer C."/>
            <person name="Klenk H.P."/>
            <person name="Fardeau M.L."/>
            <person name="Spring S."/>
        </authorList>
    </citation>
    <scope>NUCLEOTIDE SEQUENCE [LARGE SCALE GENOMIC DNA]</scope>
    <source>
        <strain evidence="2 3">L21-RPul-D2</strain>
    </source>
</reference>
<accession>V5WN89</accession>
<evidence type="ECO:0000313" key="2">
    <source>
        <dbReference type="EMBL" id="AHC16679.1"/>
    </source>
</evidence>
<dbReference type="KEGG" id="slr:L21SP2_3341"/>
<keyword evidence="3" id="KW-1185">Reference proteome</keyword>
<feature type="domain" description="Aminoglycoside phosphotransferase" evidence="1">
    <location>
        <begin position="28"/>
        <end position="275"/>
    </location>
</feature>
<name>V5WN89_9SPIO</name>
<dbReference type="STRING" id="1307761.L21SP2_3341"/>
<dbReference type="PANTHER" id="PTHR21310">
    <property type="entry name" value="AMINOGLYCOSIDE PHOSPHOTRANSFERASE-RELATED-RELATED"/>
    <property type="match status" value="1"/>
</dbReference>
<organism evidence="2 3">
    <name type="scientific">Salinispira pacifica</name>
    <dbReference type="NCBI Taxonomy" id="1307761"/>
    <lineage>
        <taxon>Bacteria</taxon>
        <taxon>Pseudomonadati</taxon>
        <taxon>Spirochaetota</taxon>
        <taxon>Spirochaetia</taxon>
        <taxon>Spirochaetales</taxon>
        <taxon>Spirochaetaceae</taxon>
        <taxon>Salinispira</taxon>
    </lineage>
</organism>
<dbReference type="Gene3D" id="3.30.200.20">
    <property type="entry name" value="Phosphorylase Kinase, domain 1"/>
    <property type="match status" value="1"/>
</dbReference>
<evidence type="ECO:0000313" key="3">
    <source>
        <dbReference type="Proteomes" id="UP000018680"/>
    </source>
</evidence>
<dbReference type="EMBL" id="CP006939">
    <property type="protein sequence ID" value="AHC16679.1"/>
    <property type="molecule type" value="Genomic_DNA"/>
</dbReference>
<dbReference type="AlphaFoldDB" id="V5WN89"/>
<gene>
    <name evidence="2" type="ORF">L21SP2_3341</name>
</gene>
<dbReference type="SUPFAM" id="SSF56112">
    <property type="entry name" value="Protein kinase-like (PK-like)"/>
    <property type="match status" value="1"/>
</dbReference>
<dbReference type="PATRIC" id="fig|1307761.3.peg.3330"/>
<dbReference type="Proteomes" id="UP000018680">
    <property type="component" value="Chromosome"/>
</dbReference>
<sequence length="333" mass="37946">MNSITKRPIDEAAIRNLAEVLQEPVDTISNLDDGFYNASYSINCSSGSRYVLKVAPPEDVEILTYEKNIMRTEVAFMEAVAEAIPVPAVIHKDFSRSVINRDWYLMDFLDGRPLNSHEPVSRTARRRIYTALAAHYAAMHRIEGTHFGYPGHEDRFTGLDYPRAFMTMIDMVLEDGKRKNARLPVSEPELRSAINRHLHSFSTVKSPVMVHFDLWDGNLFVNGMKEPESGAGICGIVDFERGFWGDPCADLCHVSLYLDLNADGWFLDAYNAHAEHPIRYEKDEKARTILYRTYLFLIMVVESYYRDVDGSFNGQLEWAGNELCSLVEQLNGM</sequence>
<dbReference type="Gene3D" id="3.90.1200.10">
    <property type="match status" value="1"/>
</dbReference>
<dbReference type="InterPro" id="IPR002575">
    <property type="entry name" value="Aminoglycoside_PTrfase"/>
</dbReference>
<dbReference type="PANTHER" id="PTHR21310:SF15">
    <property type="entry name" value="AMINOGLYCOSIDE PHOSPHOTRANSFERASE DOMAIN-CONTAINING PROTEIN"/>
    <property type="match status" value="1"/>
</dbReference>
<evidence type="ECO:0000259" key="1">
    <source>
        <dbReference type="Pfam" id="PF01636"/>
    </source>
</evidence>
<proteinExistence type="predicted"/>
<dbReference type="InterPro" id="IPR051678">
    <property type="entry name" value="AGP_Transferase"/>
</dbReference>
<dbReference type="HOGENOM" id="CLU_019843_1_1_12"/>
<dbReference type="Pfam" id="PF01636">
    <property type="entry name" value="APH"/>
    <property type="match status" value="1"/>
</dbReference>